<dbReference type="EMBL" id="SHKR01000015">
    <property type="protein sequence ID" value="RZU11358.1"/>
    <property type="molecule type" value="Genomic_DNA"/>
</dbReference>
<dbReference type="Gene3D" id="3.55.50.10">
    <property type="entry name" value="Baseplate protein-like domains"/>
    <property type="match status" value="1"/>
</dbReference>
<sequence>MTERPVQVQAPVFTVDGTLVHTLGRDCLRLEIREGLAGLRTLEAQFLAVGAGDDGPPARLRHLDGSTVDFGRSIKVAIGPDSGQRFAFDGSISALELEIGDGEPQRVAVLAEDALMRLRMTRRLRSWSEITDAELASNIAREHGLDADVQADGPRYDVVQQLNQSDLAFLRDRARLIQAELWCTGSTLHFRSRSTRQATAVTLSKGAQLLSARFTADLSAQRSEVVVSGYDATQRSVISERADKDVVEAEAIPGRSGAAIVTAALGTSVTARVREVPLTSEEASAWARAEMLRRGRAFVTATGVTNGTPDLVVGSRLTLRLVGEPFEGEGYYVTSVCHRFDLVKGLRTEFTAQRATLNEVA</sequence>
<gene>
    <name evidence="1" type="ORF">EV645_6524</name>
</gene>
<dbReference type="Pfam" id="PF05954">
    <property type="entry name" value="Phage_GPD"/>
    <property type="match status" value="1"/>
</dbReference>
<dbReference type="Proteomes" id="UP000292027">
    <property type="component" value="Unassembled WGS sequence"/>
</dbReference>
<dbReference type="Gene3D" id="2.30.110.50">
    <property type="match status" value="1"/>
</dbReference>
<evidence type="ECO:0000313" key="1">
    <source>
        <dbReference type="EMBL" id="RZU11358.1"/>
    </source>
</evidence>
<accession>A0A4Q7WNN9</accession>
<keyword evidence="2" id="KW-1185">Reference proteome</keyword>
<dbReference type="SUPFAM" id="SSF69279">
    <property type="entry name" value="Phage tail proteins"/>
    <property type="match status" value="1"/>
</dbReference>
<proteinExistence type="predicted"/>
<organism evidence="1 2">
    <name type="scientific">Kribbella rubisoli</name>
    <dbReference type="NCBI Taxonomy" id="3075929"/>
    <lineage>
        <taxon>Bacteria</taxon>
        <taxon>Bacillati</taxon>
        <taxon>Actinomycetota</taxon>
        <taxon>Actinomycetes</taxon>
        <taxon>Propionibacteriales</taxon>
        <taxon>Kribbellaceae</taxon>
        <taxon>Kribbella</taxon>
    </lineage>
</organism>
<dbReference type="RefSeq" id="WP_130447810.1">
    <property type="nucleotide sequence ID" value="NZ_SHKR01000015.1"/>
</dbReference>
<evidence type="ECO:0000313" key="2">
    <source>
        <dbReference type="Proteomes" id="UP000292027"/>
    </source>
</evidence>
<dbReference type="Gene3D" id="4.10.220.110">
    <property type="match status" value="1"/>
</dbReference>
<name>A0A4Q7WNN9_9ACTN</name>
<dbReference type="AlphaFoldDB" id="A0A4Q7WNN9"/>
<protein>
    <submittedName>
        <fullName evidence="1">Phage protein D</fullName>
    </submittedName>
</protein>
<reference evidence="1 2" key="1">
    <citation type="journal article" date="2015" name="Stand. Genomic Sci.">
        <title>Genomic Encyclopedia of Bacterial and Archaeal Type Strains, Phase III: the genomes of soil and plant-associated and newly described type strains.</title>
        <authorList>
            <person name="Whitman W.B."/>
            <person name="Woyke T."/>
            <person name="Klenk H.P."/>
            <person name="Zhou Y."/>
            <person name="Lilburn T.G."/>
            <person name="Beck B.J."/>
            <person name="De Vos P."/>
            <person name="Vandamme P."/>
            <person name="Eisen J.A."/>
            <person name="Garrity G."/>
            <person name="Hugenholtz P."/>
            <person name="Kyrpides N.C."/>
        </authorList>
    </citation>
    <scope>NUCLEOTIDE SEQUENCE [LARGE SCALE GENOMIC DNA]</scope>
    <source>
        <strain evidence="1 2">VKM Ac-2540</strain>
    </source>
</reference>
<dbReference type="OrthoDB" id="4070623at2"/>
<comment type="caution">
    <text evidence="1">The sequence shown here is derived from an EMBL/GenBank/DDBJ whole genome shotgun (WGS) entry which is preliminary data.</text>
</comment>